<sequence length="86" mass="9959">MLIIANRLLYIGSCSKYCCICRNYSTVIKRINMTLHQILLKKFFYKSCRISFNCNCTLGNRANSDKAMLRLLEFDYEVQCVTSSAP</sequence>
<dbReference type="AlphaFoldDB" id="A0AAD1XUN1"/>
<name>A0AAD1XUN1_EUPCR</name>
<evidence type="ECO:0000313" key="2">
    <source>
        <dbReference type="Proteomes" id="UP001295684"/>
    </source>
</evidence>
<protein>
    <submittedName>
        <fullName evidence="1">Uncharacterized protein</fullName>
    </submittedName>
</protein>
<gene>
    <name evidence="1" type="ORF">ECRASSUSDP1_LOCUS20906</name>
</gene>
<dbReference type="EMBL" id="CAMPGE010021345">
    <property type="protein sequence ID" value="CAI2379496.1"/>
    <property type="molecule type" value="Genomic_DNA"/>
</dbReference>
<reference evidence="1" key="1">
    <citation type="submission" date="2023-07" db="EMBL/GenBank/DDBJ databases">
        <authorList>
            <consortium name="AG Swart"/>
            <person name="Singh M."/>
            <person name="Singh A."/>
            <person name="Seah K."/>
            <person name="Emmerich C."/>
        </authorList>
    </citation>
    <scope>NUCLEOTIDE SEQUENCE</scope>
    <source>
        <strain evidence="1">DP1</strain>
    </source>
</reference>
<proteinExistence type="predicted"/>
<comment type="caution">
    <text evidence="1">The sequence shown here is derived from an EMBL/GenBank/DDBJ whole genome shotgun (WGS) entry which is preliminary data.</text>
</comment>
<evidence type="ECO:0000313" key="1">
    <source>
        <dbReference type="EMBL" id="CAI2379496.1"/>
    </source>
</evidence>
<accession>A0AAD1XUN1</accession>
<dbReference type="Proteomes" id="UP001295684">
    <property type="component" value="Unassembled WGS sequence"/>
</dbReference>
<keyword evidence="2" id="KW-1185">Reference proteome</keyword>
<organism evidence="1 2">
    <name type="scientific">Euplotes crassus</name>
    <dbReference type="NCBI Taxonomy" id="5936"/>
    <lineage>
        <taxon>Eukaryota</taxon>
        <taxon>Sar</taxon>
        <taxon>Alveolata</taxon>
        <taxon>Ciliophora</taxon>
        <taxon>Intramacronucleata</taxon>
        <taxon>Spirotrichea</taxon>
        <taxon>Hypotrichia</taxon>
        <taxon>Euplotida</taxon>
        <taxon>Euplotidae</taxon>
        <taxon>Moneuplotes</taxon>
    </lineage>
</organism>